<dbReference type="InterPro" id="IPR021109">
    <property type="entry name" value="Peptidase_aspartic_dom_sf"/>
</dbReference>
<dbReference type="AlphaFoldDB" id="A0A8R2A980"/>
<feature type="domain" description="Peptidase A1" evidence="8">
    <location>
        <begin position="72"/>
        <end position="390"/>
    </location>
</feature>
<dbReference type="PROSITE" id="PS51767">
    <property type="entry name" value="PEPTIDASE_A1"/>
    <property type="match status" value="1"/>
</dbReference>
<feature type="disulfide bond" evidence="6">
    <location>
        <begin position="315"/>
        <end position="352"/>
    </location>
</feature>
<reference evidence="10" key="1">
    <citation type="submission" date="2010-06" db="EMBL/GenBank/DDBJ databases">
        <authorList>
            <person name="Jiang H."/>
            <person name="Abraham K."/>
            <person name="Ali S."/>
            <person name="Alsbrooks S.L."/>
            <person name="Anim B.N."/>
            <person name="Anosike U.S."/>
            <person name="Attaway T."/>
            <person name="Bandaranaike D.P."/>
            <person name="Battles P.K."/>
            <person name="Bell S.N."/>
            <person name="Bell A.V."/>
            <person name="Beltran B."/>
            <person name="Bickham C."/>
            <person name="Bustamante Y."/>
            <person name="Caleb T."/>
            <person name="Canada A."/>
            <person name="Cardenas V."/>
            <person name="Carter K."/>
            <person name="Chacko J."/>
            <person name="Chandrabose M.N."/>
            <person name="Chavez D."/>
            <person name="Chavez A."/>
            <person name="Chen L."/>
            <person name="Chu H.-S."/>
            <person name="Claassen K.J."/>
            <person name="Cockrell R."/>
            <person name="Collins M."/>
            <person name="Cooper J.A."/>
            <person name="Cree A."/>
            <person name="Curry S.M."/>
            <person name="Da Y."/>
            <person name="Dao M.D."/>
            <person name="Das B."/>
            <person name="Davila M.-L."/>
            <person name="Davy-Carroll L."/>
            <person name="Denson S."/>
            <person name="Dinh H."/>
            <person name="Ebong V.E."/>
            <person name="Edwards J.R."/>
            <person name="Egan A."/>
            <person name="El-Daye J."/>
            <person name="Escobedo L."/>
            <person name="Fernandez S."/>
            <person name="Fernando P.R."/>
            <person name="Flagg N."/>
            <person name="Forbes L.D."/>
            <person name="Fowler R.G."/>
            <person name="Fu Q."/>
            <person name="Gabisi R.A."/>
            <person name="Ganer J."/>
            <person name="Garbino Pronczuk A."/>
            <person name="Garcia R.M."/>
            <person name="Garner T."/>
            <person name="Garrett T.E."/>
            <person name="Gonzalez D.A."/>
            <person name="Hamid H."/>
            <person name="Hawkins E.S."/>
            <person name="Hirani K."/>
            <person name="Hogues M.E."/>
            <person name="Hollins B."/>
            <person name="Hsiao C.-H."/>
            <person name="Jabil R."/>
            <person name="James M.L."/>
            <person name="Jhangiani S.N."/>
            <person name="Johnson B."/>
            <person name="Johnson Q."/>
            <person name="Joshi V."/>
            <person name="Kalu J.B."/>
            <person name="Kam C."/>
            <person name="Kashfia A."/>
            <person name="Keebler J."/>
            <person name="Kisamo H."/>
            <person name="Kovar C.L."/>
            <person name="Lago L.A."/>
            <person name="Lai C.-Y."/>
            <person name="Laidlaw J."/>
            <person name="Lara F."/>
            <person name="Le T.-K."/>
            <person name="Lee S.L."/>
            <person name="Legall F.H."/>
            <person name="Lemon S.J."/>
            <person name="Lewis L.R."/>
            <person name="Li B."/>
            <person name="Liu Y."/>
            <person name="Liu Y.-S."/>
            <person name="Lopez J."/>
            <person name="Lozado R.J."/>
            <person name="Lu J."/>
            <person name="Madu R.C."/>
            <person name="Maheshwari M."/>
            <person name="Maheshwari R."/>
            <person name="Malloy K."/>
            <person name="Martinez E."/>
            <person name="Mathew T."/>
            <person name="Mercado I.C."/>
            <person name="Mercado C."/>
            <person name="Meyer B."/>
            <person name="Montgomery K."/>
            <person name="Morgan M.B."/>
            <person name="Munidasa M."/>
            <person name="Nazareth L.V."/>
            <person name="Nelson J."/>
            <person name="Ng B.M."/>
            <person name="Nguyen N.B."/>
            <person name="Nguyen P.Q."/>
            <person name="Nguyen T."/>
            <person name="Obregon M."/>
            <person name="Okwuonu G.O."/>
            <person name="Onwere C.G."/>
            <person name="Orozco G."/>
            <person name="Parra A."/>
            <person name="Patel S."/>
            <person name="Patil S."/>
            <person name="Perez A."/>
            <person name="Perez Y."/>
            <person name="Pham C."/>
            <person name="Primus E.L."/>
            <person name="Pu L.-L."/>
            <person name="Puazo M."/>
            <person name="Qin X."/>
            <person name="Quiroz J.B."/>
            <person name="Reese J."/>
            <person name="Richards S."/>
            <person name="Rives C.M."/>
            <person name="Robberts R."/>
            <person name="Ruiz S.J."/>
            <person name="Ruiz M.J."/>
            <person name="Santibanez J."/>
            <person name="Schneider B.W."/>
            <person name="Sisson I."/>
            <person name="Smith M."/>
            <person name="Sodergren E."/>
            <person name="Song X.-Z."/>
            <person name="Song B.B."/>
            <person name="Summersgill H."/>
            <person name="Thelus R."/>
            <person name="Thornton R.D."/>
            <person name="Trejos Z.Y."/>
            <person name="Usmani K."/>
            <person name="Vattathil S."/>
            <person name="Villasana D."/>
            <person name="Walker D.L."/>
            <person name="Wang S."/>
            <person name="Wang K."/>
            <person name="White C.S."/>
            <person name="Williams A.C."/>
            <person name="Williamson J."/>
            <person name="Wilson K."/>
            <person name="Woghiren I.O."/>
            <person name="Woodworth J.R."/>
            <person name="Worley K.C."/>
            <person name="Wright R.A."/>
            <person name="Wu W."/>
            <person name="Young L."/>
            <person name="Zhang L."/>
            <person name="Zhang J."/>
            <person name="Zhu Y."/>
            <person name="Muzny D.M."/>
            <person name="Weinstock G."/>
            <person name="Gibbs R.A."/>
        </authorList>
    </citation>
    <scope>NUCLEOTIDE SEQUENCE [LARGE SCALE GENOMIC DNA]</scope>
    <source>
        <strain evidence="10">LSR1</strain>
    </source>
</reference>
<accession>A0A8R2A980</accession>
<evidence type="ECO:0000313" key="9">
    <source>
        <dbReference type="EnsemblMetazoa" id="XP_001946910.4"/>
    </source>
</evidence>
<evidence type="ECO:0000256" key="3">
    <source>
        <dbReference type="ARBA" id="ARBA00022750"/>
    </source>
</evidence>
<feature type="signal peptide" evidence="7">
    <location>
        <begin position="1"/>
        <end position="19"/>
    </location>
</feature>
<dbReference type="KEGG" id="api:100169529"/>
<proteinExistence type="inferred from homology"/>
<feature type="active site" evidence="5">
    <location>
        <position position="90"/>
    </location>
</feature>
<dbReference type="PRINTS" id="PR00792">
    <property type="entry name" value="PEPSIN"/>
</dbReference>
<keyword evidence="3" id="KW-0064">Aspartyl protease</keyword>
<dbReference type="Pfam" id="PF00026">
    <property type="entry name" value="Asp"/>
    <property type="match status" value="1"/>
</dbReference>
<name>A0A8R2A980_ACYPI</name>
<dbReference type="Gene3D" id="2.40.70.10">
    <property type="entry name" value="Acid Proteases"/>
    <property type="match status" value="2"/>
</dbReference>
<evidence type="ECO:0000256" key="6">
    <source>
        <dbReference type="PIRSR" id="PIRSR601461-2"/>
    </source>
</evidence>
<reference evidence="9" key="2">
    <citation type="submission" date="2022-06" db="UniProtKB">
        <authorList>
            <consortium name="EnsemblMetazoa"/>
        </authorList>
    </citation>
    <scope>IDENTIFICATION</scope>
</reference>
<dbReference type="SUPFAM" id="SSF50630">
    <property type="entry name" value="Acid proteases"/>
    <property type="match status" value="1"/>
</dbReference>
<comment type="similarity">
    <text evidence="1">Belongs to the peptidase A1 family.</text>
</comment>
<evidence type="ECO:0000256" key="1">
    <source>
        <dbReference type="ARBA" id="ARBA00007447"/>
    </source>
</evidence>
<dbReference type="FunFam" id="2.40.70.10:FF:000115">
    <property type="entry name" value="Lysosomal aspartic protease"/>
    <property type="match status" value="1"/>
</dbReference>
<keyword evidence="4" id="KW-0378">Hydrolase</keyword>
<evidence type="ECO:0000259" key="8">
    <source>
        <dbReference type="PROSITE" id="PS51767"/>
    </source>
</evidence>
<dbReference type="Proteomes" id="UP000007819">
    <property type="component" value="Chromosome A2"/>
</dbReference>
<dbReference type="InterPro" id="IPR001461">
    <property type="entry name" value="Aspartic_peptidase_A1"/>
</dbReference>
<keyword evidence="2" id="KW-0645">Protease</keyword>
<dbReference type="EnsemblMetazoa" id="XM_001946875.5">
    <property type="protein sequence ID" value="XP_001946910.4"/>
    <property type="gene ID" value="LOC100169529"/>
</dbReference>
<dbReference type="OrthoDB" id="6614841at2759"/>
<dbReference type="PANTHER" id="PTHR47966:SF51">
    <property type="entry name" value="BETA-SITE APP-CLEAVING ENZYME, ISOFORM A-RELATED"/>
    <property type="match status" value="1"/>
</dbReference>
<organism evidence="9 10">
    <name type="scientific">Acyrthosiphon pisum</name>
    <name type="common">Pea aphid</name>
    <dbReference type="NCBI Taxonomy" id="7029"/>
    <lineage>
        <taxon>Eukaryota</taxon>
        <taxon>Metazoa</taxon>
        <taxon>Ecdysozoa</taxon>
        <taxon>Arthropoda</taxon>
        <taxon>Hexapoda</taxon>
        <taxon>Insecta</taxon>
        <taxon>Pterygota</taxon>
        <taxon>Neoptera</taxon>
        <taxon>Paraneoptera</taxon>
        <taxon>Hemiptera</taxon>
        <taxon>Sternorrhyncha</taxon>
        <taxon>Aphidomorpha</taxon>
        <taxon>Aphidoidea</taxon>
        <taxon>Aphididae</taxon>
        <taxon>Macrosiphini</taxon>
        <taxon>Acyrthosiphon</taxon>
    </lineage>
</organism>
<evidence type="ECO:0000313" key="10">
    <source>
        <dbReference type="Proteomes" id="UP000007819"/>
    </source>
</evidence>
<dbReference type="GO" id="GO:0006508">
    <property type="term" value="P:proteolysis"/>
    <property type="evidence" value="ECO:0007669"/>
    <property type="project" value="UniProtKB-KW"/>
</dbReference>
<keyword evidence="7" id="KW-0732">Signal</keyword>
<evidence type="ECO:0000256" key="2">
    <source>
        <dbReference type="ARBA" id="ARBA00022670"/>
    </source>
</evidence>
<keyword evidence="6" id="KW-1015">Disulfide bond</keyword>
<keyword evidence="10" id="KW-1185">Reference proteome</keyword>
<feature type="chain" id="PRO_5035733579" description="Peptidase A1 domain-containing protein" evidence="7">
    <location>
        <begin position="20"/>
        <end position="393"/>
    </location>
</feature>
<dbReference type="PANTHER" id="PTHR47966">
    <property type="entry name" value="BETA-SITE APP-CLEAVING ENZYME, ISOFORM A-RELATED"/>
    <property type="match status" value="1"/>
</dbReference>
<dbReference type="GeneID" id="100169529"/>
<dbReference type="GO" id="GO:0005764">
    <property type="term" value="C:lysosome"/>
    <property type="evidence" value="ECO:0007669"/>
    <property type="project" value="TreeGrafter"/>
</dbReference>
<dbReference type="Gene3D" id="2.60.40.1960">
    <property type="match status" value="1"/>
</dbReference>
<dbReference type="RefSeq" id="XP_001946910.4">
    <property type="nucleotide sequence ID" value="XM_001946875.4"/>
</dbReference>
<sequence length="393" mass="44422">MMYRLMLLVIFYNVFCTIAQVETNGYRIPLVRRKSPLHMLIKDPDYTRKLNIQKTHPTNENITLFKYLDSEYYAKILVGKPGQTFTVIFDTTWGDMWIPSKLCSKKIYPICDKKNLYDPDVSSSHKSIDPAPFNVDGLVGNLTCDTVVMGHLNVSDLIFAAISKIPSVPQYQMMHADGIIGLGYLTLARTTTQPFFYKLLDDKKILKPIFSVYMNRDKTTSKGGIIFLGGIETKHIKGEITYVPVSLKKYWQIEMNQFSVHVNKTNSKSFCGDHGCQVILDTSSNAIGVPNEYVLAINNLISATEYLYNRYEVPCSRVNKLPKITLNIGSRDFNISGRHYIQQMETENGTVCITAFCDSLLPDGLWSLGGGFLSSVYTTFDLENNRVGIADLK</sequence>
<feature type="active site" evidence="5">
    <location>
        <position position="281"/>
    </location>
</feature>
<dbReference type="InterPro" id="IPR033121">
    <property type="entry name" value="PEPTIDASE_A1"/>
</dbReference>
<protein>
    <recommendedName>
        <fullName evidence="8">Peptidase A1 domain-containing protein</fullName>
    </recommendedName>
</protein>
<evidence type="ECO:0000256" key="5">
    <source>
        <dbReference type="PIRSR" id="PIRSR601461-1"/>
    </source>
</evidence>
<dbReference type="GO" id="GO:0004190">
    <property type="term" value="F:aspartic-type endopeptidase activity"/>
    <property type="evidence" value="ECO:0007669"/>
    <property type="project" value="UniProtKB-KW"/>
</dbReference>
<evidence type="ECO:0000256" key="7">
    <source>
        <dbReference type="SAM" id="SignalP"/>
    </source>
</evidence>
<evidence type="ECO:0000256" key="4">
    <source>
        <dbReference type="ARBA" id="ARBA00022801"/>
    </source>
</evidence>
<feature type="disulfide bond" evidence="6">
    <location>
        <begin position="103"/>
        <end position="111"/>
    </location>
</feature>